<reference evidence="1 2" key="1">
    <citation type="journal article" date="2020" name="Nat. Commun.">
        <title>Genome of Tripterygium wilfordii and identification of cytochrome P450 involved in triptolide biosynthesis.</title>
        <authorList>
            <person name="Tu L."/>
            <person name="Su P."/>
            <person name="Zhang Z."/>
            <person name="Gao L."/>
            <person name="Wang J."/>
            <person name="Hu T."/>
            <person name="Zhou J."/>
            <person name="Zhang Y."/>
            <person name="Zhao Y."/>
            <person name="Liu Y."/>
            <person name="Song Y."/>
            <person name="Tong Y."/>
            <person name="Lu Y."/>
            <person name="Yang J."/>
            <person name="Xu C."/>
            <person name="Jia M."/>
            <person name="Peters R.J."/>
            <person name="Huang L."/>
            <person name="Gao W."/>
        </authorList>
    </citation>
    <scope>NUCLEOTIDE SEQUENCE [LARGE SCALE GENOMIC DNA]</scope>
    <source>
        <strain evidence="2">cv. XIE 37</strain>
        <tissue evidence="1">Leaf</tissue>
    </source>
</reference>
<organism evidence="1 2">
    <name type="scientific">Tripterygium wilfordii</name>
    <name type="common">Thunder God vine</name>
    <dbReference type="NCBI Taxonomy" id="458696"/>
    <lineage>
        <taxon>Eukaryota</taxon>
        <taxon>Viridiplantae</taxon>
        <taxon>Streptophyta</taxon>
        <taxon>Embryophyta</taxon>
        <taxon>Tracheophyta</taxon>
        <taxon>Spermatophyta</taxon>
        <taxon>Magnoliopsida</taxon>
        <taxon>eudicotyledons</taxon>
        <taxon>Gunneridae</taxon>
        <taxon>Pentapetalae</taxon>
        <taxon>rosids</taxon>
        <taxon>fabids</taxon>
        <taxon>Celastrales</taxon>
        <taxon>Celastraceae</taxon>
        <taxon>Tripterygium</taxon>
    </lineage>
</organism>
<comment type="caution">
    <text evidence="1">The sequence shown here is derived from an EMBL/GenBank/DDBJ whole genome shotgun (WGS) entry which is preliminary data.</text>
</comment>
<dbReference type="InParanoid" id="A0A7J7E2S9"/>
<sequence>MPPLFDTEVFSRVGIVGSPQSAVHDDSKRMALILCHSLHCSLTAPAASLPSIKSSRPKISAISSMEQHNDGSRKFIEFPFVSAPHKDLMVGLVSTVENRLGSQLHTCTLPLDVQHYQNPSGSAQASLYIRSGIEPSLVDFILGSWIHCDLPTGGALNITSLSAYLSASTDAPNFLFELIRSSPTSVVLIVDLPPRKDLVLYPDYLQTFYENTQLESRRQSLAKLPEVQPYFSSSLYIRCLSSPTAIMVRIETKAGQPERMEEIIKDHVDPIAKEVLGIWLDQCACGKREVGETEKACLEKRDKLIKSQTVEIDIGSSFPRLFGPEVAERVVGVIREFYGV</sequence>
<name>A0A7J7E2S9_TRIWF</name>
<dbReference type="Proteomes" id="UP000593562">
    <property type="component" value="Unassembled WGS sequence"/>
</dbReference>
<dbReference type="GO" id="GO:0015996">
    <property type="term" value="P:chlorophyll catabolic process"/>
    <property type="evidence" value="ECO:0007669"/>
    <property type="project" value="TreeGrafter"/>
</dbReference>
<accession>A0A7J7E2S9</accession>
<keyword evidence="2" id="KW-1185">Reference proteome</keyword>
<dbReference type="GO" id="GO:0009507">
    <property type="term" value="C:chloroplast"/>
    <property type="evidence" value="ECO:0007669"/>
    <property type="project" value="TreeGrafter"/>
</dbReference>
<dbReference type="AlphaFoldDB" id="A0A7J7E2S9"/>
<dbReference type="FunCoup" id="A0A7J7E2S9">
    <property type="interactions" value="1767"/>
</dbReference>
<evidence type="ECO:0000313" key="1">
    <source>
        <dbReference type="EMBL" id="KAF5752905.1"/>
    </source>
</evidence>
<dbReference type="GO" id="GO:0051743">
    <property type="term" value="F:red chlorophyll catabolite reductase activity"/>
    <property type="evidence" value="ECO:0007669"/>
    <property type="project" value="InterPro"/>
</dbReference>
<evidence type="ECO:0000313" key="2">
    <source>
        <dbReference type="Proteomes" id="UP000593562"/>
    </source>
</evidence>
<dbReference type="PANTHER" id="PTHR34685:SF2">
    <property type="entry name" value="RED CHLOROPHYLL CATABOLITE REDUCTASE, CHLOROPLASTIC"/>
    <property type="match status" value="1"/>
</dbReference>
<protein>
    <submittedName>
        <fullName evidence="1">Red chlorophyll catabolite reductase chloroplastic-like isoform X1</fullName>
    </submittedName>
</protein>
<dbReference type="Gene3D" id="3.40.1500.20">
    <property type="match status" value="1"/>
</dbReference>
<dbReference type="InterPro" id="IPR009439">
    <property type="entry name" value="RCC_reductase"/>
</dbReference>
<dbReference type="PANTHER" id="PTHR34685">
    <property type="entry name" value="RED CHLOROPHYLL CATABOLITE REDUCTASE, CHLOROPLASTIC"/>
    <property type="match status" value="1"/>
</dbReference>
<dbReference type="EMBL" id="JAAARO010000001">
    <property type="protein sequence ID" value="KAF5752905.1"/>
    <property type="molecule type" value="Genomic_DNA"/>
</dbReference>
<gene>
    <name evidence="1" type="ORF">HS088_TW01G00823</name>
</gene>
<proteinExistence type="predicted"/>
<dbReference type="Pfam" id="PF06405">
    <property type="entry name" value="RCC_reductase"/>
    <property type="match status" value="1"/>
</dbReference>